<evidence type="ECO:0000256" key="12">
    <source>
        <dbReference type="ARBA" id="ARBA00031636"/>
    </source>
</evidence>
<dbReference type="AlphaFoldDB" id="A0A923RPP5"/>
<accession>A0A923RPP5</accession>
<evidence type="ECO:0000256" key="4">
    <source>
        <dbReference type="ARBA" id="ARBA00020268"/>
    </source>
</evidence>
<dbReference type="Proteomes" id="UP000652477">
    <property type="component" value="Unassembled WGS sequence"/>
</dbReference>
<comment type="function">
    <text evidence="1">Multidrug efflux pump.</text>
</comment>
<dbReference type="PANTHER" id="PTHR43298:SF2">
    <property type="entry name" value="FMN_FAD EXPORTER YEEO-RELATED"/>
    <property type="match status" value="1"/>
</dbReference>
<comment type="caution">
    <text evidence="14">The sequence shown here is derived from an EMBL/GenBank/DDBJ whole genome shotgun (WGS) entry which is preliminary data.</text>
</comment>
<keyword evidence="5" id="KW-0813">Transport</keyword>
<feature type="transmembrane region" description="Helical" evidence="13">
    <location>
        <begin position="317"/>
        <end position="341"/>
    </location>
</feature>
<dbReference type="GO" id="GO:0042910">
    <property type="term" value="F:xenobiotic transmembrane transporter activity"/>
    <property type="evidence" value="ECO:0007669"/>
    <property type="project" value="InterPro"/>
</dbReference>
<keyword evidence="15" id="KW-1185">Reference proteome</keyword>
<evidence type="ECO:0000256" key="10">
    <source>
        <dbReference type="ARBA" id="ARBA00023065"/>
    </source>
</evidence>
<feature type="transmembrane region" description="Helical" evidence="13">
    <location>
        <begin position="392"/>
        <end position="412"/>
    </location>
</feature>
<feature type="transmembrane region" description="Helical" evidence="13">
    <location>
        <begin position="135"/>
        <end position="160"/>
    </location>
</feature>
<evidence type="ECO:0000256" key="9">
    <source>
        <dbReference type="ARBA" id="ARBA00022989"/>
    </source>
</evidence>
<dbReference type="PIRSF" id="PIRSF006603">
    <property type="entry name" value="DinF"/>
    <property type="match status" value="1"/>
</dbReference>
<keyword evidence="9 13" id="KW-1133">Transmembrane helix</keyword>
<evidence type="ECO:0000313" key="15">
    <source>
        <dbReference type="Proteomes" id="UP000652477"/>
    </source>
</evidence>
<dbReference type="GO" id="GO:0006811">
    <property type="term" value="P:monoatomic ion transport"/>
    <property type="evidence" value="ECO:0007669"/>
    <property type="project" value="UniProtKB-KW"/>
</dbReference>
<feature type="transmembrane region" description="Helical" evidence="13">
    <location>
        <begin position="361"/>
        <end position="385"/>
    </location>
</feature>
<evidence type="ECO:0000256" key="2">
    <source>
        <dbReference type="ARBA" id="ARBA00004651"/>
    </source>
</evidence>
<keyword evidence="7" id="KW-1003">Cell membrane</keyword>
<proteinExistence type="inferred from homology"/>
<dbReference type="InterPro" id="IPR002528">
    <property type="entry name" value="MATE_fam"/>
</dbReference>
<feature type="transmembrane region" description="Helical" evidence="13">
    <location>
        <begin position="96"/>
        <end position="115"/>
    </location>
</feature>
<comment type="similarity">
    <text evidence="3">Belongs to the multi antimicrobial extrusion (MATE) (TC 2.A.66.1) family.</text>
</comment>
<reference evidence="14" key="1">
    <citation type="submission" date="2020-08" db="EMBL/GenBank/DDBJ databases">
        <title>Genome public.</title>
        <authorList>
            <person name="Liu C."/>
            <person name="Sun Q."/>
        </authorList>
    </citation>
    <scope>NUCLEOTIDE SEQUENCE</scope>
    <source>
        <strain evidence="14">NSJ-55</strain>
    </source>
</reference>
<feature type="transmembrane region" description="Helical" evidence="13">
    <location>
        <begin position="167"/>
        <end position="188"/>
    </location>
</feature>
<keyword evidence="6" id="KW-0050">Antiport</keyword>
<sequence>MNKNINLLEGNILPSLTKLAFPIMATSLVQMAYNMTDMIWIGRISSNAVAAVGAAGMYMWFANGIATLSRIGGQVKVGHSIGESNIALAARYAKNALQLTSFLGILYGVLSLLLQKPLIGFFRLNSPSVIADARIYLAITCGLVLFSFLNQAFTGIFTAMGNSRSSFLATAVGLVMNIILDPVLIFGIGPFPEMGVAGAAVATVLAQAVVTLMFLLFCIKDTFLFRHVQIFKAPDFPIISELIRIGLPTAVQSMIFSGISMVIARIISGFGDAAIAVQKVGSQIESISWMTSDGFAAAVNSFVAQNYGAKNTNRVRLGYRCAMTVVLLWGAFTTFVLFVFPEPVFRIFITEKELLPMGVDYLKILAVSQLFMCMEITTAGAFNGLGRTIPPAVEGIILTAARIPLALLLILTPLGLNGIWWAITISSILKGVILFGWFLLHMKKHLKEESPLPSAKNTV</sequence>
<feature type="transmembrane region" description="Helical" evidence="13">
    <location>
        <begin position="418"/>
        <end position="440"/>
    </location>
</feature>
<dbReference type="InterPro" id="IPR048279">
    <property type="entry name" value="MdtK-like"/>
</dbReference>
<evidence type="ECO:0000256" key="8">
    <source>
        <dbReference type="ARBA" id="ARBA00022692"/>
    </source>
</evidence>
<feature type="transmembrane region" description="Helical" evidence="13">
    <location>
        <begin position="39"/>
        <end position="61"/>
    </location>
</feature>
<evidence type="ECO:0000256" key="1">
    <source>
        <dbReference type="ARBA" id="ARBA00003408"/>
    </source>
</evidence>
<dbReference type="GO" id="GO:0015297">
    <property type="term" value="F:antiporter activity"/>
    <property type="evidence" value="ECO:0007669"/>
    <property type="project" value="UniProtKB-KW"/>
</dbReference>
<dbReference type="RefSeq" id="WP_186875253.1">
    <property type="nucleotide sequence ID" value="NZ_JACOPF010000001.1"/>
</dbReference>
<comment type="subcellular location">
    <subcellularLocation>
        <location evidence="2">Cell membrane</location>
        <topology evidence="2">Multi-pass membrane protein</topology>
    </subcellularLocation>
</comment>
<dbReference type="GO" id="GO:0005886">
    <property type="term" value="C:plasma membrane"/>
    <property type="evidence" value="ECO:0007669"/>
    <property type="project" value="UniProtKB-SubCell"/>
</dbReference>
<evidence type="ECO:0000256" key="5">
    <source>
        <dbReference type="ARBA" id="ARBA00022448"/>
    </source>
</evidence>
<name>A0A923RPP5_9FIRM</name>
<dbReference type="PANTHER" id="PTHR43298">
    <property type="entry name" value="MULTIDRUG RESISTANCE PROTEIN NORM-RELATED"/>
    <property type="match status" value="1"/>
</dbReference>
<keyword evidence="10" id="KW-0406">Ion transport</keyword>
<evidence type="ECO:0000256" key="3">
    <source>
        <dbReference type="ARBA" id="ARBA00010199"/>
    </source>
</evidence>
<dbReference type="InterPro" id="IPR050222">
    <property type="entry name" value="MATE_MdtK"/>
</dbReference>
<keyword evidence="8 13" id="KW-0812">Transmembrane</keyword>
<dbReference type="NCBIfam" id="TIGR00797">
    <property type="entry name" value="matE"/>
    <property type="match status" value="1"/>
</dbReference>
<protein>
    <recommendedName>
        <fullName evidence="4">Probable multidrug resistance protein NorM</fullName>
    </recommendedName>
    <alternativeName>
        <fullName evidence="12">Multidrug-efflux transporter</fullName>
    </alternativeName>
</protein>
<evidence type="ECO:0000256" key="13">
    <source>
        <dbReference type="SAM" id="Phobius"/>
    </source>
</evidence>
<evidence type="ECO:0000256" key="7">
    <source>
        <dbReference type="ARBA" id="ARBA00022475"/>
    </source>
</evidence>
<keyword evidence="11 13" id="KW-0472">Membrane</keyword>
<dbReference type="EMBL" id="JACOPF010000001">
    <property type="protein sequence ID" value="MBC5688651.1"/>
    <property type="molecule type" value="Genomic_DNA"/>
</dbReference>
<evidence type="ECO:0000256" key="11">
    <source>
        <dbReference type="ARBA" id="ARBA00023136"/>
    </source>
</evidence>
<organism evidence="14 15">
    <name type="scientific">Mediterraneibacter hominis</name>
    <dbReference type="NCBI Taxonomy" id="2763054"/>
    <lineage>
        <taxon>Bacteria</taxon>
        <taxon>Bacillati</taxon>
        <taxon>Bacillota</taxon>
        <taxon>Clostridia</taxon>
        <taxon>Lachnospirales</taxon>
        <taxon>Lachnospiraceae</taxon>
        <taxon>Mediterraneibacter</taxon>
    </lineage>
</organism>
<dbReference type="Pfam" id="PF01554">
    <property type="entry name" value="MatE"/>
    <property type="match status" value="2"/>
</dbReference>
<evidence type="ECO:0000313" key="14">
    <source>
        <dbReference type="EMBL" id="MBC5688651.1"/>
    </source>
</evidence>
<feature type="transmembrane region" description="Helical" evidence="13">
    <location>
        <begin position="194"/>
        <end position="219"/>
    </location>
</feature>
<dbReference type="CDD" id="cd13140">
    <property type="entry name" value="MATE_like_1"/>
    <property type="match status" value="1"/>
</dbReference>
<feature type="transmembrane region" description="Helical" evidence="13">
    <location>
        <begin position="12"/>
        <end position="33"/>
    </location>
</feature>
<evidence type="ECO:0000256" key="6">
    <source>
        <dbReference type="ARBA" id="ARBA00022449"/>
    </source>
</evidence>
<gene>
    <name evidence="14" type="ORF">H8S37_06865</name>
</gene>